<keyword evidence="2" id="KW-0012">Acyltransferase</keyword>
<dbReference type="OrthoDB" id="537444at2759"/>
<reference evidence="2 3" key="1">
    <citation type="submission" date="2019-08" db="EMBL/GenBank/DDBJ databases">
        <authorList>
            <person name="Alioto T."/>
            <person name="Alioto T."/>
            <person name="Gomez Garrido J."/>
        </authorList>
    </citation>
    <scope>NUCLEOTIDE SEQUENCE [LARGE SCALE GENOMIC DNA]</scope>
</reference>
<protein>
    <submittedName>
        <fullName evidence="2">2-oxoacid dehydrogenase acyltransferase, catalytic domain</fullName>
    </submittedName>
</protein>
<evidence type="ECO:0000313" key="3">
    <source>
        <dbReference type="Proteomes" id="UP000325440"/>
    </source>
</evidence>
<feature type="domain" description="2-oxoacid dehydrogenase acyltransferase catalytic" evidence="1">
    <location>
        <begin position="1"/>
        <end position="44"/>
    </location>
</feature>
<dbReference type="GO" id="GO:0016746">
    <property type="term" value="F:acyltransferase activity"/>
    <property type="evidence" value="ECO:0007669"/>
    <property type="project" value="UniProtKB-KW"/>
</dbReference>
<sequence>MAVGASEKRPIIENEKVEITEMLAVTLSVDHRAVDGVLGAKLLESPGHIGLAGRSILHIDNKNQSNPSAATPSPSTMYGNKFSAVQNDARKYHINKIGPREKRLVDNLKISNDVRKDNKIKKPELFEPRKDAKLSNVNVKA</sequence>
<evidence type="ECO:0000259" key="1">
    <source>
        <dbReference type="Pfam" id="PF00198"/>
    </source>
</evidence>
<evidence type="ECO:0000313" key="2">
    <source>
        <dbReference type="EMBL" id="VVC46429.1"/>
    </source>
</evidence>
<dbReference type="SUPFAM" id="SSF52777">
    <property type="entry name" value="CoA-dependent acyltransferases"/>
    <property type="match status" value="1"/>
</dbReference>
<proteinExistence type="predicted"/>
<dbReference type="Pfam" id="PF00198">
    <property type="entry name" value="2-oxoacid_dh"/>
    <property type="match status" value="1"/>
</dbReference>
<keyword evidence="3" id="KW-1185">Reference proteome</keyword>
<dbReference type="AlphaFoldDB" id="A0A5E4NR80"/>
<organism evidence="2 3">
    <name type="scientific">Cinara cedri</name>
    <dbReference type="NCBI Taxonomy" id="506608"/>
    <lineage>
        <taxon>Eukaryota</taxon>
        <taxon>Metazoa</taxon>
        <taxon>Ecdysozoa</taxon>
        <taxon>Arthropoda</taxon>
        <taxon>Hexapoda</taxon>
        <taxon>Insecta</taxon>
        <taxon>Pterygota</taxon>
        <taxon>Neoptera</taxon>
        <taxon>Paraneoptera</taxon>
        <taxon>Hemiptera</taxon>
        <taxon>Sternorrhyncha</taxon>
        <taxon>Aphidomorpha</taxon>
        <taxon>Aphidoidea</taxon>
        <taxon>Aphididae</taxon>
        <taxon>Lachninae</taxon>
        <taxon>Cinara</taxon>
    </lineage>
</organism>
<dbReference type="Proteomes" id="UP000325440">
    <property type="component" value="Unassembled WGS sequence"/>
</dbReference>
<keyword evidence="2" id="KW-0808">Transferase</keyword>
<name>A0A5E4NR80_9HEMI</name>
<dbReference type="EMBL" id="CABPRJ010002506">
    <property type="protein sequence ID" value="VVC46429.1"/>
    <property type="molecule type" value="Genomic_DNA"/>
</dbReference>
<dbReference type="Gene3D" id="3.30.559.10">
    <property type="entry name" value="Chloramphenicol acetyltransferase-like domain"/>
    <property type="match status" value="1"/>
</dbReference>
<dbReference type="InterPro" id="IPR023213">
    <property type="entry name" value="CAT-like_dom_sf"/>
</dbReference>
<accession>A0A5E4NR80</accession>
<gene>
    <name evidence="2" type="ORF">CINCED_3A011939</name>
</gene>
<dbReference type="InterPro" id="IPR001078">
    <property type="entry name" value="2-oxoacid_DH_actylTfrase"/>
</dbReference>